<keyword evidence="1" id="KW-0479">Metal-binding</keyword>
<dbReference type="InterPro" id="IPR017455">
    <property type="entry name" value="Znf_FYVE-rel"/>
</dbReference>
<dbReference type="CDD" id="cd15730">
    <property type="entry name" value="FYVE_EEA1"/>
    <property type="match status" value="1"/>
</dbReference>
<dbReference type="OMA" id="HRCIAND"/>
<keyword evidence="5" id="KW-0175">Coiled coil</keyword>
<dbReference type="HOGENOM" id="CLU_129493_1_0_1"/>
<gene>
    <name evidence="7" type="ORF">TRIADDRAFT_20386</name>
</gene>
<dbReference type="InterPro" id="IPR011011">
    <property type="entry name" value="Znf_FYVE_PHD"/>
</dbReference>
<dbReference type="Proteomes" id="UP000009022">
    <property type="component" value="Unassembled WGS sequence"/>
</dbReference>
<keyword evidence="2 4" id="KW-0863">Zinc-finger</keyword>
<dbReference type="InterPro" id="IPR013083">
    <property type="entry name" value="Znf_RING/FYVE/PHD"/>
</dbReference>
<protein>
    <recommendedName>
        <fullName evidence="6">FYVE-type domain-containing protein</fullName>
    </recommendedName>
</protein>
<reference evidence="7 8" key="1">
    <citation type="journal article" date="2008" name="Nature">
        <title>The Trichoplax genome and the nature of placozoans.</title>
        <authorList>
            <person name="Srivastava M."/>
            <person name="Begovic E."/>
            <person name="Chapman J."/>
            <person name="Putnam N.H."/>
            <person name="Hellsten U."/>
            <person name="Kawashima T."/>
            <person name="Kuo A."/>
            <person name="Mitros T."/>
            <person name="Salamov A."/>
            <person name="Carpenter M.L."/>
            <person name="Signorovitch A.Y."/>
            <person name="Moreno M.A."/>
            <person name="Kamm K."/>
            <person name="Grimwood J."/>
            <person name="Schmutz J."/>
            <person name="Shapiro H."/>
            <person name="Grigoriev I.V."/>
            <person name="Buss L.W."/>
            <person name="Schierwater B."/>
            <person name="Dellaporta S.L."/>
            <person name="Rokhsar D.S."/>
        </authorList>
    </citation>
    <scope>NUCLEOTIDE SEQUENCE [LARGE SCALE GENOMIC DNA]</scope>
    <source>
        <strain evidence="7 8">Grell-BS-1999</strain>
    </source>
</reference>
<dbReference type="PROSITE" id="PS50178">
    <property type="entry name" value="ZF_FYVE"/>
    <property type="match status" value="1"/>
</dbReference>
<evidence type="ECO:0000313" key="8">
    <source>
        <dbReference type="Proteomes" id="UP000009022"/>
    </source>
</evidence>
<evidence type="ECO:0000256" key="4">
    <source>
        <dbReference type="PROSITE-ProRule" id="PRU00091"/>
    </source>
</evidence>
<evidence type="ECO:0000256" key="3">
    <source>
        <dbReference type="ARBA" id="ARBA00022833"/>
    </source>
</evidence>
<dbReference type="InterPro" id="IPR000306">
    <property type="entry name" value="Znf_FYVE"/>
</dbReference>
<dbReference type="GeneID" id="6750153"/>
<dbReference type="SUPFAM" id="SSF57903">
    <property type="entry name" value="FYVE/PHD zinc finger"/>
    <property type="match status" value="1"/>
</dbReference>
<dbReference type="PANTHER" id="PTHR23164:SF30">
    <property type="entry name" value="EARLY ENDOSOME ANTIGEN 1"/>
    <property type="match status" value="1"/>
</dbReference>
<keyword evidence="3" id="KW-0862">Zinc</keyword>
<dbReference type="SUPFAM" id="SSF69979">
    <property type="entry name" value="Eea1 homodimerisation domain"/>
    <property type="match status" value="1"/>
</dbReference>
<dbReference type="PhylomeDB" id="B3RIK9"/>
<dbReference type="GO" id="GO:0008270">
    <property type="term" value="F:zinc ion binding"/>
    <property type="evidence" value="ECO:0007669"/>
    <property type="project" value="UniProtKB-KW"/>
</dbReference>
<evidence type="ECO:0000313" key="7">
    <source>
        <dbReference type="EMBL" id="EDV29002.1"/>
    </source>
</evidence>
<feature type="coiled-coil region" evidence="5">
    <location>
        <begin position="19"/>
        <end position="53"/>
    </location>
</feature>
<dbReference type="Pfam" id="PF01363">
    <property type="entry name" value="FYVE"/>
    <property type="match status" value="1"/>
</dbReference>
<dbReference type="STRING" id="10228.B3RIK9"/>
<dbReference type="CTD" id="6750153"/>
<dbReference type="KEGG" id="tad:TRIADDRAFT_20386"/>
<sequence>MQLSCSLCFHRCIANDDEIQLLRKKAGELKEKLDEAESAMVELSRVNQSLQVTHIRNQSRRWTPDKDALECSNCSRQFSVVIRRHHCRKCGYEVFCAECSAKQASTPFSRKPVRVCDACYKDLTG</sequence>
<dbReference type="RefSeq" id="XP_002108204.1">
    <property type="nucleotide sequence ID" value="XM_002108168.1"/>
</dbReference>
<accession>B3RIK9</accession>
<evidence type="ECO:0000259" key="6">
    <source>
        <dbReference type="PROSITE" id="PS50178"/>
    </source>
</evidence>
<evidence type="ECO:0000256" key="2">
    <source>
        <dbReference type="ARBA" id="ARBA00022771"/>
    </source>
</evidence>
<organism evidence="7 8">
    <name type="scientific">Trichoplax adhaerens</name>
    <name type="common">Trichoplax reptans</name>
    <dbReference type="NCBI Taxonomy" id="10228"/>
    <lineage>
        <taxon>Eukaryota</taxon>
        <taxon>Metazoa</taxon>
        <taxon>Placozoa</taxon>
        <taxon>Uniplacotomia</taxon>
        <taxon>Trichoplacea</taxon>
        <taxon>Trichoplacidae</taxon>
        <taxon>Trichoplax</taxon>
    </lineage>
</organism>
<dbReference type="EMBL" id="DS985241">
    <property type="protein sequence ID" value="EDV29002.1"/>
    <property type="molecule type" value="Genomic_DNA"/>
</dbReference>
<name>B3RIK9_TRIAD</name>
<dbReference type="AlphaFoldDB" id="B3RIK9"/>
<dbReference type="OrthoDB" id="79871at2759"/>
<feature type="domain" description="FYVE-type" evidence="6">
    <location>
        <begin position="65"/>
        <end position="124"/>
    </location>
</feature>
<dbReference type="eggNOG" id="ENOG502QWB5">
    <property type="taxonomic scope" value="Eukaryota"/>
</dbReference>
<evidence type="ECO:0000256" key="5">
    <source>
        <dbReference type="SAM" id="Coils"/>
    </source>
</evidence>
<keyword evidence="8" id="KW-1185">Reference proteome</keyword>
<proteinExistence type="predicted"/>
<dbReference type="PANTHER" id="PTHR23164">
    <property type="entry name" value="EARLY ENDOSOME ANTIGEN 1"/>
    <property type="match status" value="1"/>
</dbReference>
<dbReference type="Gene3D" id="3.30.40.10">
    <property type="entry name" value="Zinc/RING finger domain, C3HC4 (zinc finger)"/>
    <property type="match status" value="1"/>
</dbReference>
<evidence type="ECO:0000256" key="1">
    <source>
        <dbReference type="ARBA" id="ARBA00022723"/>
    </source>
</evidence>
<dbReference type="Gene3D" id="1.20.5.390">
    <property type="entry name" value="L1 transposable element, trimerization domain"/>
    <property type="match status" value="1"/>
</dbReference>
<dbReference type="SMART" id="SM00064">
    <property type="entry name" value="FYVE"/>
    <property type="match status" value="1"/>
</dbReference>
<dbReference type="InParanoid" id="B3RIK9"/>